<protein>
    <submittedName>
        <fullName evidence="2">Metal-dependent hydrolase</fullName>
    </submittedName>
</protein>
<dbReference type="InterPro" id="IPR007404">
    <property type="entry name" value="YdjM-like"/>
</dbReference>
<sequence length="185" mass="20152">MTGKGHTLCGVFGGVAPAAIAYESTASILPALFAYAACVIGSTAPDWLEIPLSKKKANKEGSGEITVQKTLIPHRTWTHIICVWLALCVGAYGGLGNDSWFNFSINLGPINTSFLLGFTYGCLLHLIGDLPNKQKIPIFTPWDGVALNLWKSGRFEKTLVGVVVLISCFWINQHYDFIDLGFNFV</sequence>
<dbReference type="GO" id="GO:0016787">
    <property type="term" value="F:hydrolase activity"/>
    <property type="evidence" value="ECO:0007669"/>
    <property type="project" value="UniProtKB-KW"/>
</dbReference>
<comment type="caution">
    <text evidence="2">The sequence shown here is derived from an EMBL/GenBank/DDBJ whole genome shotgun (WGS) entry which is preliminary data.</text>
</comment>
<dbReference type="EMBL" id="DACRBY010000017">
    <property type="protein sequence ID" value="HAS8540976.1"/>
    <property type="molecule type" value="Genomic_DNA"/>
</dbReference>
<reference evidence="2" key="2">
    <citation type="submission" date="2019-01" db="EMBL/GenBank/DDBJ databases">
        <authorList>
            <consortium name="NCBI Pathogen Detection Project"/>
        </authorList>
    </citation>
    <scope>NUCLEOTIDE SEQUENCE</scope>
    <source>
        <strain evidence="2">BCW_3452</strain>
    </source>
</reference>
<keyword evidence="2" id="KW-0378">Hydrolase</keyword>
<evidence type="ECO:0000256" key="1">
    <source>
        <dbReference type="SAM" id="Phobius"/>
    </source>
</evidence>
<dbReference type="Proteomes" id="UP000863257">
    <property type="component" value="Unassembled WGS sequence"/>
</dbReference>
<organism evidence="2">
    <name type="scientific">Vibrio vulnificus</name>
    <dbReference type="NCBI Taxonomy" id="672"/>
    <lineage>
        <taxon>Bacteria</taxon>
        <taxon>Pseudomonadati</taxon>
        <taxon>Pseudomonadota</taxon>
        <taxon>Gammaproteobacteria</taxon>
        <taxon>Vibrionales</taxon>
        <taxon>Vibrionaceae</taxon>
        <taxon>Vibrio</taxon>
    </lineage>
</organism>
<name>A0A8H9N1B3_VIBVL</name>
<reference evidence="2" key="1">
    <citation type="journal article" date="2018" name="Genome Biol.">
        <title>SKESA: strategic k-mer extension for scrupulous assemblies.</title>
        <authorList>
            <person name="Souvorov A."/>
            <person name="Agarwala R."/>
            <person name="Lipman D.J."/>
        </authorList>
    </citation>
    <scope>NUCLEOTIDE SEQUENCE</scope>
    <source>
        <strain evidence="2">BCW_3452</strain>
    </source>
</reference>
<keyword evidence="1" id="KW-0812">Transmembrane</keyword>
<dbReference type="AlphaFoldDB" id="A0A8H9N1B3"/>
<keyword evidence="1" id="KW-1133">Transmembrane helix</keyword>
<accession>A0A8H9N1B3</accession>
<gene>
    <name evidence="2" type="ORF">I7730_14390</name>
</gene>
<dbReference type="Pfam" id="PF04307">
    <property type="entry name" value="YdjM"/>
    <property type="match status" value="1"/>
</dbReference>
<evidence type="ECO:0000313" key="2">
    <source>
        <dbReference type="EMBL" id="HAS8540976.1"/>
    </source>
</evidence>
<keyword evidence="1" id="KW-0472">Membrane</keyword>
<feature type="transmembrane region" description="Helical" evidence="1">
    <location>
        <begin position="77"/>
        <end position="95"/>
    </location>
</feature>
<feature type="transmembrane region" description="Helical" evidence="1">
    <location>
        <begin position="107"/>
        <end position="127"/>
    </location>
</feature>
<proteinExistence type="predicted"/>